<feature type="chain" id="PRO_5039257072" evidence="2">
    <location>
        <begin position="24"/>
        <end position="644"/>
    </location>
</feature>
<dbReference type="SUPFAM" id="SSF102588">
    <property type="entry name" value="LmbE-like"/>
    <property type="match status" value="1"/>
</dbReference>
<comment type="caution">
    <text evidence="4">The sequence shown here is derived from an EMBL/GenBank/DDBJ whole genome shotgun (WGS) entry which is preliminary data.</text>
</comment>
<dbReference type="InterPro" id="IPR024078">
    <property type="entry name" value="LmbE-like_dom_sf"/>
</dbReference>
<accession>A0A7W7SEA3</accession>
<evidence type="ECO:0000256" key="2">
    <source>
        <dbReference type="SAM" id="SignalP"/>
    </source>
</evidence>
<sequence>MVIGRRRFLASFAATALALPVLAEGAATRTGTAVSAAGVLGPGPLFMQVVAHEDDDILFMNPDLSNAIANGTPSVTVFVTAGNVTGDPCPAYCWDTEGEPLRTRNRQMGAVNAYSRMAGVGDTAPTTDEVGLWTAEAWMLAGKQVERFVLKGRPVHLIFLNLHDTQLDEVQAGGTDTTVVPDGSPLSGPSTYTAEDVIEVLRQLMVAYQPTVLRLQDENPDSRYSGEHSDHIAAATFAGEAARQYSGSLIEIAYRNYNIGDCPVNLDPATTGDKSLYFSEYASHDHSGILNASWFSRMYYRWSRGTSWAGLNADGRPQVFVVRAGALWTHWRWGDGNWGGPQRLADPGGRLASGIAVGNNADGRLEVFAHRLTDHHIISLAQDTPNGGWRNAWTDHGSPSAASGRPDQVGVPVVANDQDGRLEIFVKNGAGGVSCTWQTAPSGGWVGTWADLGGSDVQDPVTAIRNGVGAIEVFASTRTGVLGWWQGAPNSTIYGPGPVPGARPASPPKAALDQDGRIELAYREVGTGAMLVSYQIRPGGSWVQAPVSLGGDGGVGEPAAATLGGRVVLFERNRGGGVSTTAQSAPNSNYTGWRDLGGTVLDFPAAITDGAGVLHVFAIGTDGQVYYRTSTTATGFDDWRVLPT</sequence>
<keyword evidence="2" id="KW-0732">Signal</keyword>
<feature type="domain" description="PLL-like beta propeller" evidence="3">
    <location>
        <begin position="411"/>
        <end position="639"/>
    </location>
</feature>
<dbReference type="CDD" id="cd22954">
    <property type="entry name" value="PLL_lectin"/>
    <property type="match status" value="1"/>
</dbReference>
<evidence type="ECO:0000313" key="4">
    <source>
        <dbReference type="EMBL" id="MBB4948843.1"/>
    </source>
</evidence>
<dbReference type="PANTHER" id="PTHR12993:SF23">
    <property type="entry name" value="N-ACETYLGLUCOSAMINYLPHOSPHATIDYLINOSITOL DEACETYLASE"/>
    <property type="match status" value="1"/>
</dbReference>
<dbReference type="GO" id="GO:0000225">
    <property type="term" value="F:N-acetylglucosaminylphosphatidylinositol deacetylase activity"/>
    <property type="evidence" value="ECO:0007669"/>
    <property type="project" value="TreeGrafter"/>
</dbReference>
<evidence type="ECO:0000256" key="1">
    <source>
        <dbReference type="ARBA" id="ARBA00022833"/>
    </source>
</evidence>
<dbReference type="Pfam" id="PF26607">
    <property type="entry name" value="DUF8189"/>
    <property type="match status" value="2"/>
</dbReference>
<dbReference type="EMBL" id="JACHJR010000001">
    <property type="protein sequence ID" value="MBB4948843.1"/>
    <property type="molecule type" value="Genomic_DNA"/>
</dbReference>
<organism evidence="4 5">
    <name type="scientific">Kitasatospora gansuensis</name>
    <dbReference type="NCBI Taxonomy" id="258050"/>
    <lineage>
        <taxon>Bacteria</taxon>
        <taxon>Bacillati</taxon>
        <taxon>Actinomycetota</taxon>
        <taxon>Actinomycetes</taxon>
        <taxon>Kitasatosporales</taxon>
        <taxon>Streptomycetaceae</taxon>
        <taxon>Kitasatospora</taxon>
    </lineage>
</organism>
<dbReference type="InterPro" id="IPR003737">
    <property type="entry name" value="GlcNAc_PI_deacetylase-related"/>
</dbReference>
<evidence type="ECO:0000259" key="3">
    <source>
        <dbReference type="Pfam" id="PF26607"/>
    </source>
</evidence>
<dbReference type="Proteomes" id="UP000573327">
    <property type="component" value="Unassembled WGS sequence"/>
</dbReference>
<dbReference type="GO" id="GO:0016137">
    <property type="term" value="P:glycoside metabolic process"/>
    <property type="evidence" value="ECO:0007669"/>
    <property type="project" value="UniProtKB-ARBA"/>
</dbReference>
<name>A0A7W7SEA3_9ACTN</name>
<dbReference type="InterPro" id="IPR006311">
    <property type="entry name" value="TAT_signal"/>
</dbReference>
<keyword evidence="1" id="KW-0862">Zinc</keyword>
<reference evidence="4 5" key="1">
    <citation type="submission" date="2020-08" db="EMBL/GenBank/DDBJ databases">
        <title>Sequencing the genomes of 1000 actinobacteria strains.</title>
        <authorList>
            <person name="Klenk H.-P."/>
        </authorList>
    </citation>
    <scope>NUCLEOTIDE SEQUENCE [LARGE SCALE GENOMIC DNA]</scope>
    <source>
        <strain evidence="4 5">DSM 44786</strain>
    </source>
</reference>
<dbReference type="PANTHER" id="PTHR12993">
    <property type="entry name" value="N-ACETYLGLUCOSAMINYL-PHOSPHATIDYLINOSITOL DE-N-ACETYLASE-RELATED"/>
    <property type="match status" value="1"/>
</dbReference>
<feature type="domain" description="PLL-like beta propeller" evidence="3">
    <location>
        <begin position="310"/>
        <end position="394"/>
    </location>
</feature>
<feature type="signal peptide" evidence="2">
    <location>
        <begin position="1"/>
        <end position="23"/>
    </location>
</feature>
<dbReference type="Gene3D" id="3.40.50.10320">
    <property type="entry name" value="LmbE-like"/>
    <property type="match status" value="1"/>
</dbReference>
<dbReference type="InterPro" id="IPR058502">
    <property type="entry name" value="PLL-like_beta-prop"/>
</dbReference>
<dbReference type="RefSeq" id="WP_184918756.1">
    <property type="nucleotide sequence ID" value="NZ_JACHJR010000001.1"/>
</dbReference>
<proteinExistence type="predicted"/>
<dbReference type="PROSITE" id="PS51318">
    <property type="entry name" value="TAT"/>
    <property type="match status" value="1"/>
</dbReference>
<dbReference type="SUPFAM" id="SSF89372">
    <property type="entry name" value="Fucose-specific lectin"/>
    <property type="match status" value="1"/>
</dbReference>
<dbReference type="Gene3D" id="2.120.10.70">
    <property type="entry name" value="Fucose-specific lectin"/>
    <property type="match status" value="1"/>
</dbReference>
<gene>
    <name evidence="4" type="ORF">F4556_004378</name>
</gene>
<keyword evidence="5" id="KW-1185">Reference proteome</keyword>
<dbReference type="Pfam" id="PF02585">
    <property type="entry name" value="PIG-L"/>
    <property type="match status" value="1"/>
</dbReference>
<protein>
    <submittedName>
        <fullName evidence="4">LmbE family N-acetylglucosaminyl deacetylase</fullName>
    </submittedName>
</protein>
<evidence type="ECO:0000313" key="5">
    <source>
        <dbReference type="Proteomes" id="UP000573327"/>
    </source>
</evidence>
<dbReference type="AlphaFoldDB" id="A0A7W7SEA3"/>